<gene>
    <name evidence="1" type="ORF">N1032_25930</name>
</gene>
<comment type="caution">
    <text evidence="1">The sequence shown here is derived from an EMBL/GenBank/DDBJ whole genome shotgun (WGS) entry which is preliminary data.</text>
</comment>
<name>A0ABT2HBC4_9MICO</name>
<reference evidence="1" key="1">
    <citation type="submission" date="2022-08" db="EMBL/GenBank/DDBJ databases">
        <authorList>
            <person name="Deng Y."/>
            <person name="Han X.-F."/>
            <person name="Zhang Y.-Q."/>
        </authorList>
    </citation>
    <scope>NUCLEOTIDE SEQUENCE</scope>
    <source>
        <strain evidence="1">CPCC 203386</strain>
    </source>
</reference>
<dbReference type="EMBL" id="JANLCJ010000471">
    <property type="protein sequence ID" value="MCS5737172.1"/>
    <property type="molecule type" value="Genomic_DNA"/>
</dbReference>
<protein>
    <submittedName>
        <fullName evidence="1">Uncharacterized protein</fullName>
    </submittedName>
</protein>
<accession>A0ABT2HBC4</accession>
<feature type="non-terminal residue" evidence="1">
    <location>
        <position position="106"/>
    </location>
</feature>
<proteinExistence type="predicted"/>
<dbReference type="RefSeq" id="WP_259543498.1">
    <property type="nucleotide sequence ID" value="NZ_JANLCJ010000471.1"/>
</dbReference>
<evidence type="ECO:0000313" key="2">
    <source>
        <dbReference type="Proteomes" id="UP001165586"/>
    </source>
</evidence>
<organism evidence="1 2">
    <name type="scientific">Herbiconiux daphne</name>
    <dbReference type="NCBI Taxonomy" id="2970914"/>
    <lineage>
        <taxon>Bacteria</taxon>
        <taxon>Bacillati</taxon>
        <taxon>Actinomycetota</taxon>
        <taxon>Actinomycetes</taxon>
        <taxon>Micrococcales</taxon>
        <taxon>Microbacteriaceae</taxon>
        <taxon>Herbiconiux</taxon>
    </lineage>
</organism>
<keyword evidence="2" id="KW-1185">Reference proteome</keyword>
<sequence length="106" mass="12072">MPNELRKQRPARTPEQREKQLVALAVDLVEQRLIDGTASSAEIVHLLKLSSPVVRLERQKLEMENALIQAKIDTLNAERQNAEAYQEAIEAMRSYQPSQVDYIDGD</sequence>
<dbReference type="Proteomes" id="UP001165586">
    <property type="component" value="Unassembled WGS sequence"/>
</dbReference>
<evidence type="ECO:0000313" key="1">
    <source>
        <dbReference type="EMBL" id="MCS5737172.1"/>
    </source>
</evidence>